<dbReference type="Proteomes" id="UP000002457">
    <property type="component" value="Chromosome"/>
</dbReference>
<evidence type="ECO:0000259" key="1">
    <source>
        <dbReference type="PROSITE" id="PS51918"/>
    </source>
</evidence>
<keyword evidence="3" id="KW-1185">Reference proteome</keyword>
<dbReference type="GO" id="GO:0003824">
    <property type="term" value="F:catalytic activity"/>
    <property type="evidence" value="ECO:0007669"/>
    <property type="project" value="InterPro"/>
</dbReference>
<dbReference type="HOGENOM" id="CLU_533842_0_0_2"/>
<dbReference type="SFLD" id="SFLDG01082">
    <property type="entry name" value="B12-binding_domain_containing"/>
    <property type="match status" value="1"/>
</dbReference>
<dbReference type="SUPFAM" id="SSF47781">
    <property type="entry name" value="RuvA domain 2-like"/>
    <property type="match status" value="1"/>
</dbReference>
<dbReference type="GO" id="GO:0051536">
    <property type="term" value="F:iron-sulfur cluster binding"/>
    <property type="evidence" value="ECO:0007669"/>
    <property type="project" value="InterPro"/>
</dbReference>
<dbReference type="SFLD" id="SFLDS00029">
    <property type="entry name" value="Radical_SAM"/>
    <property type="match status" value="1"/>
</dbReference>
<dbReference type="InterPro" id="IPR023404">
    <property type="entry name" value="rSAM_horseshoe"/>
</dbReference>
<dbReference type="eggNOG" id="arCOG01359">
    <property type="taxonomic scope" value="Archaea"/>
</dbReference>
<dbReference type="CDD" id="cd01335">
    <property type="entry name" value="Radical_SAM"/>
    <property type="match status" value="1"/>
</dbReference>
<gene>
    <name evidence="2" type="ordered locus">Mpal_0148</name>
</gene>
<feature type="domain" description="Radical SAM core" evidence="1">
    <location>
        <begin position="173"/>
        <end position="436"/>
    </location>
</feature>
<reference evidence="2 3" key="1">
    <citation type="journal article" date="2015" name="Genome Announc.">
        <title>Complete Genome Sequence of Methanosphaerula palustris E1-9CT, a Hydrogenotrophic Methanogen Isolated from a Minerotrophic Fen Peatland.</title>
        <authorList>
            <person name="Cadillo-Quiroz H."/>
            <person name="Browne P."/>
            <person name="Kyrpides N."/>
            <person name="Woyke T."/>
            <person name="Goodwin L."/>
            <person name="Detter C."/>
            <person name="Yavitt J.B."/>
            <person name="Zinder S.H."/>
        </authorList>
    </citation>
    <scope>NUCLEOTIDE SEQUENCE [LARGE SCALE GENOMIC DNA]</scope>
    <source>
        <strain evidence="3">ATCC BAA-1556 / DSM 19958 / E1-9c</strain>
    </source>
</reference>
<dbReference type="Gene3D" id="3.80.30.20">
    <property type="entry name" value="tm_1862 like domain"/>
    <property type="match status" value="1"/>
</dbReference>
<dbReference type="SUPFAM" id="SSF102114">
    <property type="entry name" value="Radical SAM enzymes"/>
    <property type="match status" value="1"/>
</dbReference>
<dbReference type="PROSITE" id="PS51918">
    <property type="entry name" value="RADICAL_SAM"/>
    <property type="match status" value="1"/>
</dbReference>
<sequence>MTSKAVLLDGYVDEPACLGVPPYLSPDVRAAAGVLSQHGYQVRYLTIDQLRTDPAMARVLTSADLLVMIAGVTVPGKYLGGTPATLNEIQQIGAMTGAAEKVIAGPIGFGFSGQGGERAVKATVRGFDTLLPGSPSAALDAHLQGLTPDGTMHYLDYDRWAAAGAGIIPQHPSFPNLVCELETARGCARQVTGGCSFCTEPFYGPPQYRSVAGVQAEVAALAKAGARHFRLGRQPDLLAYQSGSGEYPEPDPAAIEALFSAIREAAPDLATLHIDNMNPGTIARHPEASAAALAAIISRHTPGDVAAFGMETADPAVVRANNLKAAPEEVLEAIRIVNALGAVRNQGIPELLPGLNFVFGLAGETAATFDLDRRFLRQVLDEGLLVRRINIRQLMPFEGTRAYAENTLGLHQPLFKKFKEEVRTTIDLPILEGVFPLGTILSNLIIEQSGSPSFGRQMGTYPILAGVPLPLPVGTVLDVVVVGHGMRSLTVLPCPVPVNTLPASALVSIPGIGRKRARSIAGMRPFRDLAAFSAVAGSTPIDHLLLF</sequence>
<evidence type="ECO:0000313" key="2">
    <source>
        <dbReference type="EMBL" id="ACL15541.1"/>
    </source>
</evidence>
<dbReference type="KEGG" id="mpl:Mpal_0148"/>
<organism evidence="2 3">
    <name type="scientific">Methanosphaerula palustris (strain ATCC BAA-1556 / DSM 19958 / E1-9c)</name>
    <dbReference type="NCBI Taxonomy" id="521011"/>
    <lineage>
        <taxon>Archaea</taxon>
        <taxon>Methanobacteriati</taxon>
        <taxon>Methanobacteriota</taxon>
        <taxon>Stenosarchaea group</taxon>
        <taxon>Methanomicrobia</taxon>
        <taxon>Methanomicrobiales</taxon>
        <taxon>Methanoregulaceae</taxon>
        <taxon>Methanosphaerula</taxon>
    </lineage>
</organism>
<dbReference type="PANTHER" id="PTHR43324">
    <property type="match status" value="1"/>
</dbReference>
<dbReference type="AlphaFoldDB" id="B8GIW8"/>
<dbReference type="OrthoDB" id="358785at2157"/>
<dbReference type="GeneID" id="7270919"/>
<accession>B8GIW8</accession>
<dbReference type="InterPro" id="IPR006638">
    <property type="entry name" value="Elp3/MiaA/NifB-like_rSAM"/>
</dbReference>
<dbReference type="Pfam" id="PF04055">
    <property type="entry name" value="Radical_SAM"/>
    <property type="match status" value="1"/>
</dbReference>
<protein>
    <submittedName>
        <fullName evidence="2">Radical SAM domain protein</fullName>
    </submittedName>
</protein>
<dbReference type="RefSeq" id="WP_012616860.1">
    <property type="nucleotide sequence ID" value="NC_011832.1"/>
</dbReference>
<dbReference type="SMART" id="SM00729">
    <property type="entry name" value="Elp3"/>
    <property type="match status" value="1"/>
</dbReference>
<dbReference type="PANTHER" id="PTHR43324:SF1">
    <property type="entry name" value="RADICAL SAM CORE DOMAIN-CONTAINING PROTEIN"/>
    <property type="match status" value="1"/>
</dbReference>
<dbReference type="EMBL" id="CP001338">
    <property type="protein sequence ID" value="ACL15541.1"/>
    <property type="molecule type" value="Genomic_DNA"/>
</dbReference>
<proteinExistence type="predicted"/>
<dbReference type="InterPro" id="IPR058240">
    <property type="entry name" value="rSAM_sf"/>
</dbReference>
<dbReference type="InterPro" id="IPR007197">
    <property type="entry name" value="rSAM"/>
</dbReference>
<name>B8GIW8_METPE</name>
<dbReference type="InterPro" id="IPR010994">
    <property type="entry name" value="RuvA_2-like"/>
</dbReference>
<evidence type="ECO:0000313" key="3">
    <source>
        <dbReference type="Proteomes" id="UP000002457"/>
    </source>
</evidence>
<dbReference type="STRING" id="521011.Mpal_0148"/>